<organism evidence="1 2">
    <name type="scientific">Euroglyphus maynei</name>
    <name type="common">Mayne's house dust mite</name>
    <dbReference type="NCBI Taxonomy" id="6958"/>
    <lineage>
        <taxon>Eukaryota</taxon>
        <taxon>Metazoa</taxon>
        <taxon>Ecdysozoa</taxon>
        <taxon>Arthropoda</taxon>
        <taxon>Chelicerata</taxon>
        <taxon>Arachnida</taxon>
        <taxon>Acari</taxon>
        <taxon>Acariformes</taxon>
        <taxon>Sarcoptiformes</taxon>
        <taxon>Astigmata</taxon>
        <taxon>Psoroptidia</taxon>
        <taxon>Analgoidea</taxon>
        <taxon>Pyroglyphidae</taxon>
        <taxon>Pyroglyphinae</taxon>
        <taxon>Euroglyphus</taxon>
    </lineage>
</organism>
<protein>
    <submittedName>
        <fullName evidence="1">Uncharacterized protein</fullName>
    </submittedName>
</protein>
<reference evidence="1 2" key="1">
    <citation type="submission" date="2017-03" db="EMBL/GenBank/DDBJ databases">
        <title>Genome Survey of Euroglyphus maynei.</title>
        <authorList>
            <person name="Arlian L.G."/>
            <person name="Morgan M.S."/>
            <person name="Rider S.D."/>
        </authorList>
    </citation>
    <scope>NUCLEOTIDE SEQUENCE [LARGE SCALE GENOMIC DNA]</scope>
    <source>
        <strain evidence="1">Arlian Lab</strain>
        <tissue evidence="1">Whole body</tissue>
    </source>
</reference>
<dbReference type="AlphaFoldDB" id="A0A1Y3BQM5"/>
<gene>
    <name evidence="1" type="ORF">BLA29_013642</name>
</gene>
<comment type="caution">
    <text evidence="1">The sequence shown here is derived from an EMBL/GenBank/DDBJ whole genome shotgun (WGS) entry which is preliminary data.</text>
</comment>
<dbReference type="Proteomes" id="UP000194236">
    <property type="component" value="Unassembled WGS sequence"/>
</dbReference>
<sequence length="100" mass="11672">MPKNPFIQPSPHKNPMIPCFKFSDFDYDLWKDDKKNVKYSTTMSKPATVVYGSSLDLPKKPPPTVMAKMPPAIGYSKQYHYQYNAKSPKNFHHQDRKDHQ</sequence>
<dbReference type="EMBL" id="MUJZ01008724">
    <property type="protein sequence ID" value="OTF82377.1"/>
    <property type="molecule type" value="Genomic_DNA"/>
</dbReference>
<name>A0A1Y3BQM5_EURMA</name>
<proteinExistence type="predicted"/>
<accession>A0A1Y3BQM5</accession>
<keyword evidence="2" id="KW-1185">Reference proteome</keyword>
<evidence type="ECO:0000313" key="2">
    <source>
        <dbReference type="Proteomes" id="UP000194236"/>
    </source>
</evidence>
<evidence type="ECO:0000313" key="1">
    <source>
        <dbReference type="EMBL" id="OTF82377.1"/>
    </source>
</evidence>